<sequence>MRELTADQIRASMVNASEAEIERMPLPGLHETVWADREYLGWRDPAGSPRGYIVHWVDDRPVGILVRAASTALRPGIGAMCSLCHTPQPSTQVVMFSAPRGGEAGRDGNSIGTYICADLACSIMIRIVPGTSELTLMRDELIARRSAGLQQRLENFTANILKTA</sequence>
<organism evidence="2 3">
    <name type="scientific">Microcella humidisoli</name>
    <dbReference type="NCBI Taxonomy" id="2963406"/>
    <lineage>
        <taxon>Bacteria</taxon>
        <taxon>Bacillati</taxon>
        <taxon>Actinomycetota</taxon>
        <taxon>Actinomycetes</taxon>
        <taxon>Micrococcales</taxon>
        <taxon>Microbacteriaceae</taxon>
        <taxon>Microcella</taxon>
    </lineage>
</organism>
<accession>A0ABY5FU76</accession>
<dbReference type="Pfam" id="PF16571">
    <property type="entry name" value="FBP_C"/>
    <property type="match status" value="1"/>
</dbReference>
<protein>
    <submittedName>
        <fullName evidence="2">FBP domain-containing protein</fullName>
    </submittedName>
</protein>
<gene>
    <name evidence="2" type="ORF">NNL39_09240</name>
</gene>
<dbReference type="RefSeq" id="WP_255158999.1">
    <property type="nucleotide sequence ID" value="NZ_CP101497.1"/>
</dbReference>
<dbReference type="Proteomes" id="UP001060039">
    <property type="component" value="Chromosome"/>
</dbReference>
<keyword evidence="3" id="KW-1185">Reference proteome</keyword>
<feature type="domain" description="Elongation factor G-binding protein C-terminal treble-clef zinc-finger" evidence="1">
    <location>
        <begin position="8"/>
        <end position="160"/>
    </location>
</feature>
<name>A0ABY5FU76_9MICO</name>
<evidence type="ECO:0000259" key="1">
    <source>
        <dbReference type="Pfam" id="PF16571"/>
    </source>
</evidence>
<evidence type="ECO:0000313" key="2">
    <source>
        <dbReference type="EMBL" id="UTT61857.1"/>
    </source>
</evidence>
<proteinExistence type="predicted"/>
<evidence type="ECO:0000313" key="3">
    <source>
        <dbReference type="Proteomes" id="UP001060039"/>
    </source>
</evidence>
<dbReference type="EMBL" id="CP101497">
    <property type="protein sequence ID" value="UTT61857.1"/>
    <property type="molecule type" value="Genomic_DNA"/>
</dbReference>
<dbReference type="InterPro" id="IPR032330">
    <property type="entry name" value="EF-G-binding_C"/>
</dbReference>
<reference evidence="2" key="1">
    <citation type="submission" date="2022-07" db="EMBL/GenBank/DDBJ databases">
        <title>Taxonomic analysis of Microcella humidisoli nov. sp., isolated from riverside soil.</title>
        <authorList>
            <person name="Molina K.M."/>
            <person name="Kim S.B."/>
        </authorList>
    </citation>
    <scope>NUCLEOTIDE SEQUENCE</scope>
    <source>
        <strain evidence="2">MMS21-STM10</strain>
    </source>
</reference>